<reference evidence="1 2" key="1">
    <citation type="submission" date="2012-12" db="EMBL/GenBank/DDBJ databases">
        <title>Genome assembly of Fulvivirga imtechensis AK7.</title>
        <authorList>
            <person name="Nupur N."/>
            <person name="Khatri I."/>
            <person name="Kumar R."/>
            <person name="Subramanian S."/>
            <person name="Pinnaka A."/>
        </authorList>
    </citation>
    <scope>NUCLEOTIDE SEQUENCE [LARGE SCALE GENOMIC DNA]</scope>
    <source>
        <strain evidence="1 2">AK7</strain>
    </source>
</reference>
<comment type="caution">
    <text evidence="1">The sequence shown here is derived from an EMBL/GenBank/DDBJ whole genome shotgun (WGS) entry which is preliminary data.</text>
</comment>
<evidence type="ECO:0000313" key="1">
    <source>
        <dbReference type="EMBL" id="ELR69474.1"/>
    </source>
</evidence>
<keyword evidence="2" id="KW-1185">Reference proteome</keyword>
<dbReference type="STRING" id="1237149.C900_05006"/>
<dbReference type="AlphaFoldDB" id="L8JPN4"/>
<protein>
    <recommendedName>
        <fullName evidence="3">DinB-like domain-containing protein</fullName>
    </recommendedName>
</protein>
<dbReference type="eggNOG" id="COG2318">
    <property type="taxonomic scope" value="Bacteria"/>
</dbReference>
<accession>L8JPN4</accession>
<gene>
    <name evidence="1" type="ORF">C900_05006</name>
</gene>
<dbReference type="Proteomes" id="UP000011135">
    <property type="component" value="Unassembled WGS sequence"/>
</dbReference>
<sequence>MIRQLFLISVICTLGVAVKAQNTNKSLPYAEIPAYPEVYNAGTVAARMVDGLGFRFYWATEGLRDEDLKYRPNTEARSSEETIDHIYEMSIMIANAVKKEANGRTEGLTFQQKRAATLNNLKVVADILRNSSDQDMENYQIKFGNGTSFPFWNLINGPIADCLWHCGQIVSFRRASGNPFNSNVSVFNGKLRE</sequence>
<evidence type="ECO:0000313" key="2">
    <source>
        <dbReference type="Proteomes" id="UP000011135"/>
    </source>
</evidence>
<evidence type="ECO:0008006" key="3">
    <source>
        <dbReference type="Google" id="ProtNLM"/>
    </source>
</evidence>
<dbReference type="InterPro" id="IPR034660">
    <property type="entry name" value="DinB/YfiT-like"/>
</dbReference>
<dbReference type="Gene3D" id="1.20.120.450">
    <property type="entry name" value="dinb family like domain"/>
    <property type="match status" value="1"/>
</dbReference>
<organism evidence="1 2">
    <name type="scientific">Fulvivirga imtechensis AK7</name>
    <dbReference type="NCBI Taxonomy" id="1237149"/>
    <lineage>
        <taxon>Bacteria</taxon>
        <taxon>Pseudomonadati</taxon>
        <taxon>Bacteroidota</taxon>
        <taxon>Cytophagia</taxon>
        <taxon>Cytophagales</taxon>
        <taxon>Fulvivirgaceae</taxon>
        <taxon>Fulvivirga</taxon>
    </lineage>
</organism>
<name>L8JPN4_9BACT</name>
<dbReference type="SUPFAM" id="SSF109854">
    <property type="entry name" value="DinB/YfiT-like putative metalloenzymes"/>
    <property type="match status" value="1"/>
</dbReference>
<dbReference type="PATRIC" id="fig|1237149.3.peg.4474"/>
<dbReference type="EMBL" id="AMZN01000072">
    <property type="protein sequence ID" value="ELR69474.1"/>
    <property type="molecule type" value="Genomic_DNA"/>
</dbReference>
<dbReference type="RefSeq" id="WP_009582165.1">
    <property type="nucleotide sequence ID" value="NZ_AMZN01000072.1"/>
</dbReference>
<proteinExistence type="predicted"/>